<keyword evidence="2" id="KW-0378">Hydrolase</keyword>
<feature type="domain" description="Calcineurin-like phosphoesterase" evidence="4">
    <location>
        <begin position="148"/>
        <end position="313"/>
    </location>
</feature>
<dbReference type="AlphaFoldDB" id="A0A7V4JPK0"/>
<protein>
    <submittedName>
        <fullName evidence="5">Metallophosphoesterase</fullName>
    </submittedName>
</protein>
<organism evidence="5">
    <name type="scientific">Thermodesulfobacterium geofontis</name>
    <dbReference type="NCBI Taxonomy" id="1295609"/>
    <lineage>
        <taxon>Bacteria</taxon>
        <taxon>Pseudomonadati</taxon>
        <taxon>Thermodesulfobacteriota</taxon>
        <taxon>Thermodesulfobacteria</taxon>
        <taxon>Thermodesulfobacteriales</taxon>
        <taxon>Thermodesulfobacteriaceae</taxon>
        <taxon>Thermodesulfobacterium</taxon>
    </lineage>
</organism>
<evidence type="ECO:0000259" key="4">
    <source>
        <dbReference type="Pfam" id="PF00149"/>
    </source>
</evidence>
<dbReference type="InterPro" id="IPR051158">
    <property type="entry name" value="Metallophosphoesterase_sf"/>
</dbReference>
<accession>A0A7V4JPK0</accession>
<comment type="caution">
    <text evidence="5">The sequence shown here is derived from an EMBL/GenBank/DDBJ whole genome shotgun (WGS) entry which is preliminary data.</text>
</comment>
<gene>
    <name evidence="5" type="ORF">ENU91_01445</name>
</gene>
<evidence type="ECO:0000256" key="3">
    <source>
        <dbReference type="SAM" id="Phobius"/>
    </source>
</evidence>
<dbReference type="SUPFAM" id="SSF56300">
    <property type="entry name" value="Metallo-dependent phosphatases"/>
    <property type="match status" value="1"/>
</dbReference>
<keyword evidence="3" id="KW-1133">Transmembrane helix</keyword>
<dbReference type="Gene3D" id="3.60.21.10">
    <property type="match status" value="1"/>
</dbReference>
<feature type="transmembrane region" description="Helical" evidence="3">
    <location>
        <begin position="36"/>
        <end position="54"/>
    </location>
</feature>
<evidence type="ECO:0000256" key="1">
    <source>
        <dbReference type="ARBA" id="ARBA00022723"/>
    </source>
</evidence>
<sequence length="380" mass="44105">MLWFILTFFFIYSLIHFYIFHTKISPLISEKKFKKILPIVMLILISSPAFLRYADKYASSQVSYLVALFVLFWMGISIYLVFFSLVWDTFKWFAQKIFNYQFSKNKEIFFLFFLSLVFSIYSYLETKNLEEIHIKFKTCKLPEGVNKIKILQISDLHLGPLMGMDKISLVKEVWEKEKPDLVVSTGDLVDGNMGEKDELAEKLKKLKAPLGKYAILGNHEYYKGWKQAIYFTQKAGFKLLRDEIINVGNILYIVGTDDKTCKYFNVCNSNFDEVSILRKIPKDKFILLLKHQPEIRKEAIGLFDLMLSGHTHGGLYKFLGAHFMKKIYETDRGLKYLGEGSYLFVSKGVGTGGPPMRFLTPPDVAIIELINCKNYESKLK</sequence>
<dbReference type="Pfam" id="PF00149">
    <property type="entry name" value="Metallophos"/>
    <property type="match status" value="1"/>
</dbReference>
<reference evidence="5" key="1">
    <citation type="journal article" date="2020" name="mSystems">
        <title>Genome- and Community-Level Interaction Insights into Carbon Utilization and Element Cycling Functions of Hydrothermarchaeota in Hydrothermal Sediment.</title>
        <authorList>
            <person name="Zhou Z."/>
            <person name="Liu Y."/>
            <person name="Xu W."/>
            <person name="Pan J."/>
            <person name="Luo Z.H."/>
            <person name="Li M."/>
        </authorList>
    </citation>
    <scope>NUCLEOTIDE SEQUENCE [LARGE SCALE GENOMIC DNA]</scope>
    <source>
        <strain evidence="5">SpSt-711</strain>
    </source>
</reference>
<dbReference type="PANTHER" id="PTHR31302:SF31">
    <property type="entry name" value="PHOSPHODIESTERASE YAEI"/>
    <property type="match status" value="1"/>
</dbReference>
<keyword evidence="3" id="KW-0812">Transmembrane</keyword>
<name>A0A7V4JPK0_9BACT</name>
<feature type="transmembrane region" description="Helical" evidence="3">
    <location>
        <begin position="6"/>
        <end position="24"/>
    </location>
</feature>
<dbReference type="InterPro" id="IPR004843">
    <property type="entry name" value="Calcineurin-like_PHP"/>
</dbReference>
<feature type="transmembrane region" description="Helical" evidence="3">
    <location>
        <begin position="66"/>
        <end position="87"/>
    </location>
</feature>
<dbReference type="PANTHER" id="PTHR31302">
    <property type="entry name" value="TRANSMEMBRANE PROTEIN WITH METALLOPHOSPHOESTERASE DOMAIN-RELATED"/>
    <property type="match status" value="1"/>
</dbReference>
<dbReference type="InterPro" id="IPR029052">
    <property type="entry name" value="Metallo-depent_PP-like"/>
</dbReference>
<dbReference type="GO" id="GO:0008758">
    <property type="term" value="F:UDP-2,3-diacylglucosamine hydrolase activity"/>
    <property type="evidence" value="ECO:0007669"/>
    <property type="project" value="TreeGrafter"/>
</dbReference>
<feature type="transmembrane region" description="Helical" evidence="3">
    <location>
        <begin position="108"/>
        <end position="124"/>
    </location>
</feature>
<dbReference type="GO" id="GO:0046872">
    <property type="term" value="F:metal ion binding"/>
    <property type="evidence" value="ECO:0007669"/>
    <property type="project" value="UniProtKB-KW"/>
</dbReference>
<proteinExistence type="predicted"/>
<keyword evidence="3" id="KW-0472">Membrane</keyword>
<dbReference type="CDD" id="cd07385">
    <property type="entry name" value="MPP_YkuE_C"/>
    <property type="match status" value="1"/>
</dbReference>
<evidence type="ECO:0000256" key="2">
    <source>
        <dbReference type="ARBA" id="ARBA00022801"/>
    </source>
</evidence>
<keyword evidence="1" id="KW-0479">Metal-binding</keyword>
<dbReference type="GO" id="GO:0016020">
    <property type="term" value="C:membrane"/>
    <property type="evidence" value="ECO:0007669"/>
    <property type="project" value="GOC"/>
</dbReference>
<evidence type="ECO:0000313" key="5">
    <source>
        <dbReference type="EMBL" id="HGU15318.1"/>
    </source>
</evidence>
<dbReference type="EMBL" id="DTEI01000029">
    <property type="protein sequence ID" value="HGU15318.1"/>
    <property type="molecule type" value="Genomic_DNA"/>
</dbReference>
<dbReference type="GO" id="GO:0009245">
    <property type="term" value="P:lipid A biosynthetic process"/>
    <property type="evidence" value="ECO:0007669"/>
    <property type="project" value="TreeGrafter"/>
</dbReference>